<gene>
    <name evidence="1" type="ORF">ALEPTO_LOCUS2561</name>
</gene>
<organism evidence="1 2">
    <name type="scientific">Ambispora leptoticha</name>
    <dbReference type="NCBI Taxonomy" id="144679"/>
    <lineage>
        <taxon>Eukaryota</taxon>
        <taxon>Fungi</taxon>
        <taxon>Fungi incertae sedis</taxon>
        <taxon>Mucoromycota</taxon>
        <taxon>Glomeromycotina</taxon>
        <taxon>Glomeromycetes</taxon>
        <taxon>Archaeosporales</taxon>
        <taxon>Ambisporaceae</taxon>
        <taxon>Ambispora</taxon>
    </lineage>
</organism>
<dbReference type="AlphaFoldDB" id="A0A9N8WD30"/>
<comment type="caution">
    <text evidence="1">The sequence shown here is derived from an EMBL/GenBank/DDBJ whole genome shotgun (WGS) entry which is preliminary data.</text>
</comment>
<sequence>MSANNQSILRNGTQKLPDDIADIINDTQFWIILSNLQELLYPLCDFEFGSKMVTRIGLRWNKWEQLLRLLSFALYPRYKFNTELIQYKRGINPYDTELFMHFNGNLVDFWESTEGVGPELARVAIHDETVEHEPTTIGFDYQTNQNSEENEDLVTGEEQSDWDTDFSLGGREKHPADDETAKWSLDSLFISSLEMLVYFDSEFTVTGLR</sequence>
<reference evidence="1" key="1">
    <citation type="submission" date="2021-06" db="EMBL/GenBank/DDBJ databases">
        <authorList>
            <person name="Kallberg Y."/>
            <person name="Tangrot J."/>
            <person name="Rosling A."/>
        </authorList>
    </citation>
    <scope>NUCLEOTIDE SEQUENCE</scope>
    <source>
        <strain evidence="1">FL130A</strain>
    </source>
</reference>
<dbReference type="EMBL" id="CAJVPS010000386">
    <property type="protein sequence ID" value="CAG8482467.1"/>
    <property type="molecule type" value="Genomic_DNA"/>
</dbReference>
<accession>A0A9N8WD30</accession>
<keyword evidence="2" id="KW-1185">Reference proteome</keyword>
<evidence type="ECO:0000313" key="2">
    <source>
        <dbReference type="Proteomes" id="UP000789508"/>
    </source>
</evidence>
<dbReference type="Proteomes" id="UP000789508">
    <property type="component" value="Unassembled WGS sequence"/>
</dbReference>
<dbReference type="OrthoDB" id="2438994at2759"/>
<name>A0A9N8WD30_9GLOM</name>
<proteinExistence type="predicted"/>
<evidence type="ECO:0000313" key="1">
    <source>
        <dbReference type="EMBL" id="CAG8482467.1"/>
    </source>
</evidence>
<protein>
    <submittedName>
        <fullName evidence="1">633_t:CDS:1</fullName>
    </submittedName>
</protein>